<accession>X1J6B0</accession>
<dbReference type="EMBL" id="BARU01040317">
    <property type="protein sequence ID" value="GAH77050.1"/>
    <property type="molecule type" value="Genomic_DNA"/>
</dbReference>
<proteinExistence type="predicted"/>
<reference evidence="1" key="1">
    <citation type="journal article" date="2014" name="Front. Microbiol.">
        <title>High frequency of phylogenetically diverse reductive dehalogenase-homologous genes in deep subseafloor sedimentary metagenomes.</title>
        <authorList>
            <person name="Kawai M."/>
            <person name="Futagami T."/>
            <person name="Toyoda A."/>
            <person name="Takaki Y."/>
            <person name="Nishi S."/>
            <person name="Hori S."/>
            <person name="Arai W."/>
            <person name="Tsubouchi T."/>
            <person name="Morono Y."/>
            <person name="Uchiyama I."/>
            <person name="Ito T."/>
            <person name="Fujiyama A."/>
            <person name="Inagaki F."/>
            <person name="Takami H."/>
        </authorList>
    </citation>
    <scope>NUCLEOTIDE SEQUENCE</scope>
    <source>
        <strain evidence="1">Expedition CK06-06</strain>
    </source>
</reference>
<organism evidence="1">
    <name type="scientific">marine sediment metagenome</name>
    <dbReference type="NCBI Taxonomy" id="412755"/>
    <lineage>
        <taxon>unclassified sequences</taxon>
        <taxon>metagenomes</taxon>
        <taxon>ecological metagenomes</taxon>
    </lineage>
</organism>
<feature type="non-terminal residue" evidence="1">
    <location>
        <position position="1"/>
    </location>
</feature>
<sequence length="48" mass="5662">LTKIQEEMLLFRKELRTGNLDEWNAKAQLVFTAAHMDAIKENLKRSMK</sequence>
<comment type="caution">
    <text evidence="1">The sequence shown here is derived from an EMBL/GenBank/DDBJ whole genome shotgun (WGS) entry which is preliminary data.</text>
</comment>
<gene>
    <name evidence="1" type="ORF">S03H2_62348</name>
</gene>
<evidence type="ECO:0000313" key="1">
    <source>
        <dbReference type="EMBL" id="GAH77050.1"/>
    </source>
</evidence>
<dbReference type="AlphaFoldDB" id="X1J6B0"/>
<protein>
    <submittedName>
        <fullName evidence="1">Uncharacterized protein</fullName>
    </submittedName>
</protein>
<name>X1J6B0_9ZZZZ</name>